<comment type="caution">
    <text evidence="2">The sequence shown here is derived from an EMBL/GenBank/DDBJ whole genome shotgun (WGS) entry which is preliminary data.</text>
</comment>
<feature type="signal peptide" evidence="1">
    <location>
        <begin position="1"/>
        <end position="21"/>
    </location>
</feature>
<dbReference type="RefSeq" id="WP_104486093.1">
    <property type="nucleotide sequence ID" value="NZ_BMYB01000012.1"/>
</dbReference>
<evidence type="ECO:0000313" key="2">
    <source>
        <dbReference type="EMBL" id="PPL16897.1"/>
    </source>
</evidence>
<proteinExistence type="predicted"/>
<keyword evidence="1" id="KW-0732">Signal</keyword>
<dbReference type="EMBL" id="MPZM01000011">
    <property type="protein sequence ID" value="PPL16897.1"/>
    <property type="molecule type" value="Genomic_DNA"/>
</dbReference>
<evidence type="ECO:0000313" key="3">
    <source>
        <dbReference type="Proteomes" id="UP000242231"/>
    </source>
</evidence>
<organism evidence="2 3">
    <name type="scientific">Oceanisphaera arctica</name>
    <dbReference type="NCBI Taxonomy" id="641510"/>
    <lineage>
        <taxon>Bacteria</taxon>
        <taxon>Pseudomonadati</taxon>
        <taxon>Pseudomonadota</taxon>
        <taxon>Gammaproteobacteria</taxon>
        <taxon>Aeromonadales</taxon>
        <taxon>Aeromonadaceae</taxon>
        <taxon>Oceanisphaera</taxon>
    </lineage>
</organism>
<dbReference type="Proteomes" id="UP000242231">
    <property type="component" value="Unassembled WGS sequence"/>
</dbReference>
<keyword evidence="3" id="KW-1185">Reference proteome</keyword>
<evidence type="ECO:0000256" key="1">
    <source>
        <dbReference type="SAM" id="SignalP"/>
    </source>
</evidence>
<reference evidence="3" key="1">
    <citation type="submission" date="2016-11" db="EMBL/GenBank/DDBJ databases">
        <authorList>
            <person name="Sisinthy S."/>
            <person name="Ara S."/>
            <person name="Gundlapally S.R."/>
        </authorList>
    </citation>
    <scope>NUCLEOTIDE SEQUENCE [LARGE SCALE GENOMIC DNA]</scope>
    <source>
        <strain evidence="3">V1-41</strain>
    </source>
</reference>
<gene>
    <name evidence="2" type="ORF">UN63_07190</name>
</gene>
<protein>
    <submittedName>
        <fullName evidence="2">Uncharacterized protein</fullName>
    </submittedName>
</protein>
<sequence length="88" mass="10279">MMKWLWVVAATVLLQPSIVVAEEGYMCGHYYKNIQRKEKNIKSYGSDLSSIARDKLFEDLKFDTTQCISECEGQKFKYCNEIAKWISK</sequence>
<accession>A0A2P5TN09</accession>
<dbReference type="AlphaFoldDB" id="A0A2P5TN09"/>
<name>A0A2P5TN09_9GAMM</name>
<feature type="chain" id="PRO_5015105287" evidence="1">
    <location>
        <begin position="22"/>
        <end position="88"/>
    </location>
</feature>